<dbReference type="OrthoDB" id="9809509at2"/>
<dbReference type="GO" id="GO:0016020">
    <property type="term" value="C:membrane"/>
    <property type="evidence" value="ECO:0007669"/>
    <property type="project" value="InterPro"/>
</dbReference>
<feature type="transmembrane region" description="Helical" evidence="2">
    <location>
        <begin position="68"/>
        <end position="92"/>
    </location>
</feature>
<dbReference type="Proteomes" id="UP000192790">
    <property type="component" value="Unassembled WGS sequence"/>
</dbReference>
<proteinExistence type="inferred from homology"/>
<feature type="transmembrane region" description="Helical" evidence="2">
    <location>
        <begin position="98"/>
        <end position="115"/>
    </location>
</feature>
<keyword evidence="2" id="KW-0812">Transmembrane</keyword>
<dbReference type="InterPro" id="IPR000620">
    <property type="entry name" value="EamA_dom"/>
</dbReference>
<evidence type="ECO:0000256" key="1">
    <source>
        <dbReference type="ARBA" id="ARBA00007362"/>
    </source>
</evidence>
<dbReference type="InterPro" id="IPR052756">
    <property type="entry name" value="Alkyne_AA_exporter"/>
</dbReference>
<feature type="transmembrane region" description="Helical" evidence="2">
    <location>
        <begin position="207"/>
        <end position="229"/>
    </location>
</feature>
<dbReference type="PANTHER" id="PTHR12715:SF4">
    <property type="entry name" value="EAMA DOMAIN-CONTAINING PROTEIN"/>
    <property type="match status" value="1"/>
</dbReference>
<feature type="domain" description="EamA" evidence="3">
    <location>
        <begin position="149"/>
        <end position="282"/>
    </location>
</feature>
<keyword evidence="2" id="KW-0472">Membrane</keyword>
<feature type="transmembrane region" description="Helical" evidence="2">
    <location>
        <begin position="35"/>
        <end position="56"/>
    </location>
</feature>
<feature type="transmembrane region" description="Helical" evidence="2">
    <location>
        <begin position="241"/>
        <end position="260"/>
    </location>
</feature>
<comment type="similarity">
    <text evidence="1">Belongs to the EamA transporter family.</text>
</comment>
<feature type="transmembrane region" description="Helical" evidence="2">
    <location>
        <begin position="122"/>
        <end position="140"/>
    </location>
</feature>
<gene>
    <name evidence="4" type="ORF">SAMN02745168_0735</name>
</gene>
<feature type="transmembrane region" description="Helical" evidence="2">
    <location>
        <begin position="266"/>
        <end position="291"/>
    </location>
</feature>
<evidence type="ECO:0000259" key="3">
    <source>
        <dbReference type="Pfam" id="PF00892"/>
    </source>
</evidence>
<evidence type="ECO:0000313" key="4">
    <source>
        <dbReference type="EMBL" id="SMC40605.1"/>
    </source>
</evidence>
<reference evidence="4 5" key="1">
    <citation type="submission" date="2017-04" db="EMBL/GenBank/DDBJ databases">
        <authorList>
            <person name="Afonso C.L."/>
            <person name="Miller P.J."/>
            <person name="Scott M.A."/>
            <person name="Spackman E."/>
            <person name="Goraichik I."/>
            <person name="Dimitrov K.M."/>
            <person name="Suarez D.L."/>
            <person name="Swayne D.E."/>
        </authorList>
    </citation>
    <scope>NUCLEOTIDE SEQUENCE [LARGE SCALE GENOMIC DNA]</scope>
    <source>
        <strain evidence="4 5">DSM 12816</strain>
    </source>
</reference>
<dbReference type="AlphaFoldDB" id="A0A1W1YWK9"/>
<dbReference type="PANTHER" id="PTHR12715">
    <property type="entry name" value="TRANSPORTER, DRUG/METABOLITE EXPORTER FAMILY"/>
    <property type="match status" value="1"/>
</dbReference>
<feature type="transmembrane region" description="Helical" evidence="2">
    <location>
        <begin position="173"/>
        <end position="195"/>
    </location>
</feature>
<evidence type="ECO:0000256" key="2">
    <source>
        <dbReference type="SAM" id="Phobius"/>
    </source>
</evidence>
<feature type="transmembrane region" description="Helical" evidence="2">
    <location>
        <begin position="146"/>
        <end position="166"/>
    </location>
</feature>
<protein>
    <submittedName>
        <fullName evidence="4">EamA domain-containing membrane protein RarD</fullName>
    </submittedName>
</protein>
<accession>A0A1W1YWK9</accession>
<sequence length="300" mass="32293">MKWKDSFHPYAATTIVFWSLAYVFTRLALRYFSPFSLGFLRYLTASVVLLILAFAWKVKPPEKKDLPWFIVAGASGFFLYMIAFNIGCVTVSSSTSSVIIALTPVITALLARFTIKETLRPLQWAAIGVSFAGVLVLTVLRGGLVVNGGIAWLVAAAALLSVYNLLQRRLTRVYSALQTSMFSIFMGTAMLTLFLPGAISDLKSAPAVSFLYILILGVFSSTVAFIAWSKAFAKAKNTSSVSNYMFVTPFLASLMGLLIAGEPVDAATVIGGAVIIGGLLLFHFGAARSVIPSETAPSKK</sequence>
<feature type="domain" description="EamA" evidence="3">
    <location>
        <begin position="10"/>
        <end position="138"/>
    </location>
</feature>
<dbReference type="EMBL" id="FWXW01000001">
    <property type="protein sequence ID" value="SMC40605.1"/>
    <property type="molecule type" value="Genomic_DNA"/>
</dbReference>
<dbReference type="InterPro" id="IPR037185">
    <property type="entry name" value="EmrE-like"/>
</dbReference>
<feature type="transmembrane region" description="Helical" evidence="2">
    <location>
        <begin position="7"/>
        <end position="29"/>
    </location>
</feature>
<name>A0A1W1YWK9_9FIRM</name>
<organism evidence="4 5">
    <name type="scientific">Papillibacter cinnamivorans DSM 12816</name>
    <dbReference type="NCBI Taxonomy" id="1122930"/>
    <lineage>
        <taxon>Bacteria</taxon>
        <taxon>Bacillati</taxon>
        <taxon>Bacillota</taxon>
        <taxon>Clostridia</taxon>
        <taxon>Eubacteriales</taxon>
        <taxon>Oscillospiraceae</taxon>
        <taxon>Papillibacter</taxon>
    </lineage>
</organism>
<dbReference type="SUPFAM" id="SSF103481">
    <property type="entry name" value="Multidrug resistance efflux transporter EmrE"/>
    <property type="match status" value="2"/>
</dbReference>
<dbReference type="Pfam" id="PF00892">
    <property type="entry name" value="EamA"/>
    <property type="match status" value="2"/>
</dbReference>
<evidence type="ECO:0000313" key="5">
    <source>
        <dbReference type="Proteomes" id="UP000192790"/>
    </source>
</evidence>
<keyword evidence="5" id="KW-1185">Reference proteome</keyword>
<keyword evidence="2" id="KW-1133">Transmembrane helix</keyword>